<reference evidence="2 3" key="1">
    <citation type="journal article" date="2007" name="Nature">
        <title>Evolution of genes and genomes on the Drosophila phylogeny.</title>
        <authorList>
            <consortium name="Drosophila 12 Genomes Consortium"/>
            <person name="Clark A.G."/>
            <person name="Eisen M.B."/>
            <person name="Smith D.R."/>
            <person name="Bergman C.M."/>
            <person name="Oliver B."/>
            <person name="Markow T.A."/>
            <person name="Kaufman T.C."/>
            <person name="Kellis M."/>
            <person name="Gelbart W."/>
            <person name="Iyer V.N."/>
            <person name="Pollard D.A."/>
            <person name="Sackton T.B."/>
            <person name="Larracuente A.M."/>
            <person name="Singh N.D."/>
            <person name="Abad J.P."/>
            <person name="Abt D.N."/>
            <person name="Adryan B."/>
            <person name="Aguade M."/>
            <person name="Akashi H."/>
            <person name="Anderson W.W."/>
            <person name="Aquadro C.F."/>
            <person name="Ardell D.H."/>
            <person name="Arguello R."/>
            <person name="Artieri C.G."/>
            <person name="Barbash D.A."/>
            <person name="Barker D."/>
            <person name="Barsanti P."/>
            <person name="Batterham P."/>
            <person name="Batzoglou S."/>
            <person name="Begun D."/>
            <person name="Bhutkar A."/>
            <person name="Blanco E."/>
            <person name="Bosak S.A."/>
            <person name="Bradley R.K."/>
            <person name="Brand A.D."/>
            <person name="Brent M.R."/>
            <person name="Brooks A.N."/>
            <person name="Brown R.H."/>
            <person name="Butlin R.K."/>
            <person name="Caggese C."/>
            <person name="Calvi B.R."/>
            <person name="Bernardo de Carvalho A."/>
            <person name="Caspi A."/>
            <person name="Castrezana S."/>
            <person name="Celniker S.E."/>
            <person name="Chang J.L."/>
            <person name="Chapple C."/>
            <person name="Chatterji S."/>
            <person name="Chinwalla A."/>
            <person name="Civetta A."/>
            <person name="Clifton S.W."/>
            <person name="Comeron J.M."/>
            <person name="Costello J.C."/>
            <person name="Coyne J.A."/>
            <person name="Daub J."/>
            <person name="David R.G."/>
            <person name="Delcher A.L."/>
            <person name="Delehaunty K."/>
            <person name="Do C.B."/>
            <person name="Ebling H."/>
            <person name="Edwards K."/>
            <person name="Eickbush T."/>
            <person name="Evans J.D."/>
            <person name="Filipski A."/>
            <person name="Findeiss S."/>
            <person name="Freyhult E."/>
            <person name="Fulton L."/>
            <person name="Fulton R."/>
            <person name="Garcia A.C."/>
            <person name="Gardiner A."/>
            <person name="Garfield D.A."/>
            <person name="Garvin B.E."/>
            <person name="Gibson G."/>
            <person name="Gilbert D."/>
            <person name="Gnerre S."/>
            <person name="Godfrey J."/>
            <person name="Good R."/>
            <person name="Gotea V."/>
            <person name="Gravely B."/>
            <person name="Greenberg A.J."/>
            <person name="Griffiths-Jones S."/>
            <person name="Gross S."/>
            <person name="Guigo R."/>
            <person name="Gustafson E.A."/>
            <person name="Haerty W."/>
            <person name="Hahn M.W."/>
            <person name="Halligan D.L."/>
            <person name="Halpern A.L."/>
            <person name="Halter G.M."/>
            <person name="Han M.V."/>
            <person name="Heger A."/>
            <person name="Hillier L."/>
            <person name="Hinrichs A.S."/>
            <person name="Holmes I."/>
            <person name="Hoskins R.A."/>
            <person name="Hubisz M.J."/>
            <person name="Hultmark D."/>
            <person name="Huntley M.A."/>
            <person name="Jaffe D.B."/>
            <person name="Jagadeeshan S."/>
            <person name="Jeck W.R."/>
            <person name="Johnson J."/>
            <person name="Jones C.D."/>
            <person name="Jordan W.C."/>
            <person name="Karpen G.H."/>
            <person name="Kataoka E."/>
            <person name="Keightley P.D."/>
            <person name="Kheradpour P."/>
            <person name="Kirkness E.F."/>
            <person name="Koerich L.B."/>
            <person name="Kristiansen K."/>
            <person name="Kudrna D."/>
            <person name="Kulathinal R.J."/>
            <person name="Kumar S."/>
            <person name="Kwok R."/>
            <person name="Lander E."/>
            <person name="Langley C.H."/>
            <person name="Lapoint R."/>
            <person name="Lazzaro B.P."/>
            <person name="Lee S.J."/>
            <person name="Levesque L."/>
            <person name="Li R."/>
            <person name="Lin C.F."/>
            <person name="Lin M.F."/>
            <person name="Lindblad-Toh K."/>
            <person name="Llopart A."/>
            <person name="Long M."/>
            <person name="Low L."/>
            <person name="Lozovsky E."/>
            <person name="Lu J."/>
            <person name="Luo M."/>
            <person name="Machado C.A."/>
            <person name="Makalowski W."/>
            <person name="Marzo M."/>
            <person name="Matsuda M."/>
            <person name="Matzkin L."/>
            <person name="McAllister B."/>
            <person name="McBride C.S."/>
            <person name="McKernan B."/>
            <person name="McKernan K."/>
            <person name="Mendez-Lago M."/>
            <person name="Minx P."/>
            <person name="Mollenhauer M.U."/>
            <person name="Montooth K."/>
            <person name="Mount S.M."/>
            <person name="Mu X."/>
            <person name="Myers E."/>
            <person name="Negre B."/>
            <person name="Newfeld S."/>
            <person name="Nielsen R."/>
            <person name="Noor M.A."/>
            <person name="O'Grady P."/>
            <person name="Pachter L."/>
            <person name="Papaceit M."/>
            <person name="Parisi M.J."/>
            <person name="Parisi M."/>
            <person name="Parts L."/>
            <person name="Pedersen J.S."/>
            <person name="Pesole G."/>
            <person name="Phillippy A.M."/>
            <person name="Ponting C.P."/>
            <person name="Pop M."/>
            <person name="Porcelli D."/>
            <person name="Powell J.R."/>
            <person name="Prohaska S."/>
            <person name="Pruitt K."/>
            <person name="Puig M."/>
            <person name="Quesneville H."/>
            <person name="Ram K.R."/>
            <person name="Rand D."/>
            <person name="Rasmussen M.D."/>
            <person name="Reed L.K."/>
            <person name="Reenan R."/>
            <person name="Reily A."/>
            <person name="Remington K.A."/>
            <person name="Rieger T.T."/>
            <person name="Ritchie M.G."/>
            <person name="Robin C."/>
            <person name="Rogers Y.H."/>
            <person name="Rohde C."/>
            <person name="Rozas J."/>
            <person name="Rubenfield M.J."/>
            <person name="Ruiz A."/>
            <person name="Russo S."/>
            <person name="Salzberg S.L."/>
            <person name="Sanchez-Gracia A."/>
            <person name="Saranga D.J."/>
            <person name="Sato H."/>
            <person name="Schaeffer S.W."/>
            <person name="Schatz M.C."/>
            <person name="Schlenke T."/>
            <person name="Schwartz R."/>
            <person name="Segarra C."/>
            <person name="Singh R.S."/>
            <person name="Sirot L."/>
            <person name="Sirota M."/>
            <person name="Sisneros N.B."/>
            <person name="Smith C.D."/>
            <person name="Smith T.F."/>
            <person name="Spieth J."/>
            <person name="Stage D.E."/>
            <person name="Stark A."/>
            <person name="Stephan W."/>
            <person name="Strausberg R.L."/>
            <person name="Strempel S."/>
            <person name="Sturgill D."/>
            <person name="Sutton G."/>
            <person name="Sutton G.G."/>
            <person name="Tao W."/>
            <person name="Teichmann S."/>
            <person name="Tobari Y.N."/>
            <person name="Tomimura Y."/>
            <person name="Tsolas J.M."/>
            <person name="Valente V.L."/>
            <person name="Venter E."/>
            <person name="Venter J.C."/>
            <person name="Vicario S."/>
            <person name="Vieira F.G."/>
            <person name="Vilella A.J."/>
            <person name="Villasante A."/>
            <person name="Walenz B."/>
            <person name="Wang J."/>
            <person name="Wasserman M."/>
            <person name="Watts T."/>
            <person name="Wilson D."/>
            <person name="Wilson R.K."/>
            <person name="Wing R.A."/>
            <person name="Wolfner M.F."/>
            <person name="Wong A."/>
            <person name="Wong G.K."/>
            <person name="Wu C.I."/>
            <person name="Wu G."/>
            <person name="Yamamoto D."/>
            <person name="Yang H.P."/>
            <person name="Yang S.P."/>
            <person name="Yorke J.A."/>
            <person name="Yoshida K."/>
            <person name="Zdobnov E."/>
            <person name="Zhang P."/>
            <person name="Zhang Y."/>
            <person name="Zimin A.V."/>
            <person name="Baldwin J."/>
            <person name="Abdouelleil A."/>
            <person name="Abdulkadir J."/>
            <person name="Abebe A."/>
            <person name="Abera B."/>
            <person name="Abreu J."/>
            <person name="Acer S.C."/>
            <person name="Aftuck L."/>
            <person name="Alexander A."/>
            <person name="An P."/>
            <person name="Anderson E."/>
            <person name="Anderson S."/>
            <person name="Arachi H."/>
            <person name="Azer M."/>
            <person name="Bachantsang P."/>
            <person name="Barry A."/>
            <person name="Bayul T."/>
            <person name="Berlin A."/>
            <person name="Bessette D."/>
            <person name="Bloom T."/>
            <person name="Blye J."/>
            <person name="Boguslavskiy L."/>
            <person name="Bonnet C."/>
            <person name="Boukhgalter B."/>
            <person name="Bourzgui I."/>
            <person name="Brown A."/>
            <person name="Cahill P."/>
            <person name="Channer S."/>
            <person name="Cheshatsang Y."/>
            <person name="Chuda L."/>
            <person name="Citroen M."/>
            <person name="Collymore A."/>
            <person name="Cooke P."/>
            <person name="Costello M."/>
            <person name="D'Aco K."/>
            <person name="Daza R."/>
            <person name="De Haan G."/>
            <person name="DeGray S."/>
            <person name="DeMaso C."/>
            <person name="Dhargay N."/>
            <person name="Dooley K."/>
            <person name="Dooley E."/>
            <person name="Doricent M."/>
            <person name="Dorje P."/>
            <person name="Dorjee K."/>
            <person name="Dupes A."/>
            <person name="Elong R."/>
            <person name="Falk J."/>
            <person name="Farina A."/>
            <person name="Faro S."/>
            <person name="Ferguson D."/>
            <person name="Fisher S."/>
            <person name="Foley C.D."/>
            <person name="Franke A."/>
            <person name="Friedrich D."/>
            <person name="Gadbois L."/>
            <person name="Gearin G."/>
            <person name="Gearin C.R."/>
            <person name="Giannoukos G."/>
            <person name="Goode T."/>
            <person name="Graham J."/>
            <person name="Grandbois E."/>
            <person name="Grewal S."/>
            <person name="Gyaltsen K."/>
            <person name="Hafez N."/>
            <person name="Hagos B."/>
            <person name="Hall J."/>
            <person name="Henson C."/>
            <person name="Hollinger A."/>
            <person name="Honan T."/>
            <person name="Huard M.D."/>
            <person name="Hughes L."/>
            <person name="Hurhula B."/>
            <person name="Husby M.E."/>
            <person name="Kamat A."/>
            <person name="Kanga B."/>
            <person name="Kashin S."/>
            <person name="Khazanovich D."/>
            <person name="Kisner P."/>
            <person name="Lance K."/>
            <person name="Lara M."/>
            <person name="Lee W."/>
            <person name="Lennon N."/>
            <person name="Letendre F."/>
            <person name="LeVine R."/>
            <person name="Lipovsky A."/>
            <person name="Liu X."/>
            <person name="Liu J."/>
            <person name="Liu S."/>
            <person name="Lokyitsang T."/>
            <person name="Lokyitsang Y."/>
            <person name="Lubonja R."/>
            <person name="Lui A."/>
            <person name="MacDonald P."/>
            <person name="Magnisalis V."/>
            <person name="Maru K."/>
            <person name="Matthews C."/>
            <person name="McCusker W."/>
            <person name="McDonough S."/>
            <person name="Mehta T."/>
            <person name="Meldrim J."/>
            <person name="Meneus L."/>
            <person name="Mihai O."/>
            <person name="Mihalev A."/>
            <person name="Mihova T."/>
            <person name="Mittelman R."/>
            <person name="Mlenga V."/>
            <person name="Montmayeur A."/>
            <person name="Mulrain L."/>
            <person name="Navidi A."/>
            <person name="Naylor J."/>
            <person name="Negash T."/>
            <person name="Nguyen T."/>
            <person name="Nguyen N."/>
            <person name="Nicol R."/>
            <person name="Norbu C."/>
            <person name="Norbu N."/>
            <person name="Novod N."/>
            <person name="O'Neill B."/>
            <person name="Osman S."/>
            <person name="Markiewicz E."/>
            <person name="Oyono O.L."/>
            <person name="Patti C."/>
            <person name="Phunkhang P."/>
            <person name="Pierre F."/>
            <person name="Priest M."/>
            <person name="Raghuraman S."/>
            <person name="Rege F."/>
            <person name="Reyes R."/>
            <person name="Rise C."/>
            <person name="Rogov P."/>
            <person name="Ross K."/>
            <person name="Ryan E."/>
            <person name="Settipalli S."/>
            <person name="Shea T."/>
            <person name="Sherpa N."/>
            <person name="Shi L."/>
            <person name="Shih D."/>
            <person name="Sparrow T."/>
            <person name="Spaulding J."/>
            <person name="Stalker J."/>
            <person name="Stange-Thomann N."/>
            <person name="Stavropoulos S."/>
            <person name="Stone C."/>
            <person name="Strader C."/>
            <person name="Tesfaye S."/>
            <person name="Thomson T."/>
            <person name="Thoulutsang Y."/>
            <person name="Thoulutsang D."/>
            <person name="Topham K."/>
            <person name="Topping I."/>
            <person name="Tsamla T."/>
            <person name="Vassiliev H."/>
            <person name="Vo A."/>
            <person name="Wangchuk T."/>
            <person name="Wangdi T."/>
            <person name="Weiand M."/>
            <person name="Wilkinson J."/>
            <person name="Wilson A."/>
            <person name="Yadav S."/>
            <person name="Young G."/>
            <person name="Yu Q."/>
            <person name="Zembek L."/>
            <person name="Zhong D."/>
            <person name="Zimmer A."/>
            <person name="Zwirko Z."/>
            <person name="Jaffe D.B."/>
            <person name="Alvarez P."/>
            <person name="Brockman W."/>
            <person name="Butler J."/>
            <person name="Chin C."/>
            <person name="Gnerre S."/>
            <person name="Grabherr M."/>
            <person name="Kleber M."/>
            <person name="Mauceli E."/>
            <person name="MacCallum I."/>
        </authorList>
    </citation>
    <scope>NUCLEOTIDE SEQUENCE [LARGE SCALE GENOMIC DNA]</scope>
    <source>
        <strain evidence="3">Tucson 15010-1051.87</strain>
    </source>
</reference>
<organism evidence="2 3">
    <name type="scientific">Drosophila virilis</name>
    <name type="common">Fruit fly</name>
    <dbReference type="NCBI Taxonomy" id="7244"/>
    <lineage>
        <taxon>Eukaryota</taxon>
        <taxon>Metazoa</taxon>
        <taxon>Ecdysozoa</taxon>
        <taxon>Arthropoda</taxon>
        <taxon>Hexapoda</taxon>
        <taxon>Insecta</taxon>
        <taxon>Pterygota</taxon>
        <taxon>Neoptera</taxon>
        <taxon>Endopterygota</taxon>
        <taxon>Diptera</taxon>
        <taxon>Brachycera</taxon>
        <taxon>Muscomorpha</taxon>
        <taxon>Ephydroidea</taxon>
        <taxon>Drosophilidae</taxon>
        <taxon>Drosophila</taxon>
    </lineage>
</organism>
<dbReference type="OrthoDB" id="7862203at2759"/>
<accession>A0A0Q9W913</accession>
<dbReference type="EMBL" id="CH940649">
    <property type="protein sequence ID" value="KRF81261.1"/>
    <property type="molecule type" value="Genomic_DNA"/>
</dbReference>
<gene>
    <name evidence="2" type="primary">Dvir\GJ16226</name>
    <name evidence="2" type="ORF">Dvir_GJ16226</name>
</gene>
<evidence type="ECO:0000313" key="2">
    <source>
        <dbReference type="EMBL" id="KRF81261.1"/>
    </source>
</evidence>
<protein>
    <submittedName>
        <fullName evidence="2">Uncharacterized protein, isoform B</fullName>
    </submittedName>
</protein>
<sequence length="135" mass="16079">METYGMAAPDNDILRNFVQCYQQYVAQTGYRCERPEDGDQMRSYSRDCVNYGSHDWYPQRPRNYHDDDDSNPYRGAGYRSPMRHGMENRRYDSRNGLYSPSEMRRGGGDNYNSLPAGVGNYERPSWHHTRRNRWF</sequence>
<dbReference type="InParanoid" id="A0A0Q9W913"/>
<feature type="compositionally biased region" description="Basic and acidic residues" evidence="1">
    <location>
        <begin position="84"/>
        <end position="93"/>
    </location>
</feature>
<evidence type="ECO:0000256" key="1">
    <source>
        <dbReference type="SAM" id="MobiDB-lite"/>
    </source>
</evidence>
<name>A0A0Q9W913_DROVI</name>
<dbReference type="Proteomes" id="UP000008792">
    <property type="component" value="Unassembled WGS sequence"/>
</dbReference>
<dbReference type="AlphaFoldDB" id="A0A0Q9W913"/>
<keyword evidence="3" id="KW-1185">Reference proteome</keyword>
<dbReference type="eggNOG" id="ENOG502T9HT">
    <property type="taxonomic scope" value="Eukaryota"/>
</dbReference>
<evidence type="ECO:0000313" key="3">
    <source>
        <dbReference type="Proteomes" id="UP000008792"/>
    </source>
</evidence>
<feature type="region of interest" description="Disordered" evidence="1">
    <location>
        <begin position="59"/>
        <end position="109"/>
    </location>
</feature>
<proteinExistence type="predicted"/>